<evidence type="ECO:0000313" key="5">
    <source>
        <dbReference type="Proteomes" id="UP000010116"/>
    </source>
</evidence>
<dbReference type="AlphaFoldDB" id="J5KP15"/>
<sequence>MQKPLKGIYAVCPETKNFIDLKKKITQCIDAGIKLFQIRIKSIDILLENELVIKDIISSVHASDGLILINDFFHLVDRFNFDGVHIGQSDGDISLIRMIIKNKLIGLSCYNSHMLTKNVINADYVSVGAFNTSVTKKNISLIPKNFYKELINIQKPLCLIGGINDSNFSKANSLNFDMIAISNGIFGSQNINKVTKFFVKKFQEVN</sequence>
<keyword evidence="2" id="KW-0784">Thiamine biosynthesis</keyword>
<dbReference type="HOGENOM" id="CLU_018272_3_1_6"/>
<dbReference type="Gene3D" id="3.20.20.70">
    <property type="entry name" value="Aldolase class I"/>
    <property type="match status" value="1"/>
</dbReference>
<accession>J5KP15</accession>
<feature type="domain" description="Thiamine phosphate synthase/TenI" evidence="3">
    <location>
        <begin position="8"/>
        <end position="185"/>
    </location>
</feature>
<dbReference type="CDD" id="cd00564">
    <property type="entry name" value="TMP_TenI"/>
    <property type="match status" value="1"/>
</dbReference>
<dbReference type="EMBL" id="JH611165">
    <property type="protein sequence ID" value="EJP73541.1"/>
    <property type="molecule type" value="Genomic_DNA"/>
</dbReference>
<dbReference type="InterPro" id="IPR036206">
    <property type="entry name" value="ThiamineP_synth_sf"/>
</dbReference>
<evidence type="ECO:0000259" key="3">
    <source>
        <dbReference type="Pfam" id="PF02581"/>
    </source>
</evidence>
<evidence type="ECO:0000256" key="2">
    <source>
        <dbReference type="ARBA" id="ARBA00022977"/>
    </source>
</evidence>
<dbReference type="InterPro" id="IPR013785">
    <property type="entry name" value="Aldolase_TIM"/>
</dbReference>
<gene>
    <name evidence="4" type="ORF">NT02SARS_0070</name>
</gene>
<evidence type="ECO:0000313" key="4">
    <source>
        <dbReference type="EMBL" id="EJP73541.1"/>
    </source>
</evidence>
<proteinExistence type="predicted"/>
<protein>
    <submittedName>
        <fullName evidence="4">Putative thiamine-phosphate diphosphorylase</fullName>
    </submittedName>
</protein>
<comment type="pathway">
    <text evidence="1">Cofactor biosynthesis; thiamine diphosphate biosynthesis.</text>
</comment>
<dbReference type="GO" id="GO:0005737">
    <property type="term" value="C:cytoplasm"/>
    <property type="evidence" value="ECO:0007669"/>
    <property type="project" value="TreeGrafter"/>
</dbReference>
<organism evidence="4 5">
    <name type="scientific">SAR86 cluster bacterium SAR86B</name>
    <dbReference type="NCBI Taxonomy" id="1123867"/>
    <lineage>
        <taxon>Bacteria</taxon>
        <taxon>Pseudomonadati</taxon>
        <taxon>Pseudomonadota</taxon>
        <taxon>Gammaproteobacteria</taxon>
        <taxon>SAR86 cluster</taxon>
    </lineage>
</organism>
<dbReference type="Pfam" id="PF02581">
    <property type="entry name" value="TMP-TENI"/>
    <property type="match status" value="1"/>
</dbReference>
<dbReference type="SUPFAM" id="SSF51391">
    <property type="entry name" value="Thiamin phosphate synthase"/>
    <property type="match status" value="1"/>
</dbReference>
<dbReference type="PANTHER" id="PTHR20857:SF15">
    <property type="entry name" value="THIAMINE-PHOSPHATE SYNTHASE"/>
    <property type="match status" value="1"/>
</dbReference>
<dbReference type="GO" id="GO:0009228">
    <property type="term" value="P:thiamine biosynthetic process"/>
    <property type="evidence" value="ECO:0007669"/>
    <property type="project" value="UniProtKB-KW"/>
</dbReference>
<dbReference type="Proteomes" id="UP000010116">
    <property type="component" value="Unassembled WGS sequence"/>
</dbReference>
<evidence type="ECO:0000256" key="1">
    <source>
        <dbReference type="ARBA" id="ARBA00004948"/>
    </source>
</evidence>
<dbReference type="PANTHER" id="PTHR20857">
    <property type="entry name" value="THIAMINE-PHOSPHATE PYROPHOSPHORYLASE"/>
    <property type="match status" value="1"/>
</dbReference>
<reference evidence="4 5" key="1">
    <citation type="journal article" date="2012" name="ISME J.">
        <title>Genomic insights to SAR86, an abundant and uncultivated marine bacterial lineage.</title>
        <authorList>
            <person name="Dupont C.L."/>
            <person name="Rusch D.B."/>
            <person name="Yooseph S."/>
            <person name="Lombardo M.J."/>
            <person name="Richter R.A."/>
            <person name="Valas R."/>
            <person name="Novotny M."/>
            <person name="Yee-Greenbaum J."/>
            <person name="Selengut J.D."/>
            <person name="Haft D.H."/>
            <person name="Halpern A.L."/>
            <person name="Lasken R.S."/>
            <person name="Nealson K."/>
            <person name="Friedman R."/>
            <person name="Venter J.C."/>
        </authorList>
    </citation>
    <scope>NUCLEOTIDE SEQUENCE [LARGE SCALE GENOMIC DNA]</scope>
</reference>
<dbReference type="InterPro" id="IPR022998">
    <property type="entry name" value="ThiamineP_synth_TenI"/>
</dbReference>
<dbReference type="GO" id="GO:0004789">
    <property type="term" value="F:thiamine-phosphate diphosphorylase activity"/>
    <property type="evidence" value="ECO:0007669"/>
    <property type="project" value="TreeGrafter"/>
</dbReference>
<name>J5KP15_9GAMM</name>